<keyword evidence="5" id="KW-0472">Membrane</keyword>
<evidence type="ECO:0000256" key="4">
    <source>
        <dbReference type="ARBA" id="ARBA00022989"/>
    </source>
</evidence>
<dbReference type="Pfam" id="PF13396">
    <property type="entry name" value="PLDc_N"/>
    <property type="match status" value="1"/>
</dbReference>
<feature type="domain" description="Cardiolipin synthase N-terminal" evidence="6">
    <location>
        <begin position="25"/>
        <end position="67"/>
    </location>
</feature>
<dbReference type="GO" id="GO:0005886">
    <property type="term" value="C:plasma membrane"/>
    <property type="evidence" value="ECO:0007669"/>
    <property type="project" value="UniProtKB-SubCell"/>
</dbReference>
<dbReference type="KEGG" id="wma:WM2015_183"/>
<comment type="subcellular location">
    <subcellularLocation>
        <location evidence="1">Cell membrane</location>
        <topology evidence="1">Multi-pass membrane protein</topology>
    </subcellularLocation>
</comment>
<evidence type="ECO:0000256" key="1">
    <source>
        <dbReference type="ARBA" id="ARBA00004651"/>
    </source>
</evidence>
<dbReference type="AlphaFoldDB" id="A0A0K0XSH4"/>
<evidence type="ECO:0000256" key="2">
    <source>
        <dbReference type="ARBA" id="ARBA00022475"/>
    </source>
</evidence>
<protein>
    <recommendedName>
        <fullName evidence="6">Cardiolipin synthase N-terminal domain-containing protein</fullName>
    </recommendedName>
</protein>
<dbReference type="OrthoDB" id="8455471at2"/>
<dbReference type="InterPro" id="IPR027379">
    <property type="entry name" value="CLS_N"/>
</dbReference>
<keyword evidence="3" id="KW-0812">Transmembrane</keyword>
<gene>
    <name evidence="7" type="ORF">WM2015_183</name>
</gene>
<accession>A0A0K0XSH4</accession>
<sequence length="69" mass="7515">MGLEMTGLFGLGALGVSLLSVIWLIVVIWAIIKTAQSHAGGVSKFLWILILILFPVLGLIFWLLLGPKR</sequence>
<keyword evidence="4" id="KW-1133">Transmembrane helix</keyword>
<evidence type="ECO:0000256" key="5">
    <source>
        <dbReference type="ARBA" id="ARBA00023136"/>
    </source>
</evidence>
<dbReference type="RefSeq" id="WP_049724273.1">
    <property type="nucleotide sequence ID" value="NZ_CP012154.1"/>
</dbReference>
<keyword evidence="8" id="KW-1185">Reference proteome</keyword>
<evidence type="ECO:0000259" key="6">
    <source>
        <dbReference type="Pfam" id="PF13396"/>
    </source>
</evidence>
<evidence type="ECO:0000313" key="8">
    <source>
        <dbReference type="Proteomes" id="UP000066624"/>
    </source>
</evidence>
<name>A0A0K0XSH4_9GAMM</name>
<dbReference type="Proteomes" id="UP000066624">
    <property type="component" value="Chromosome"/>
</dbReference>
<keyword evidence="2" id="KW-1003">Cell membrane</keyword>
<evidence type="ECO:0000313" key="7">
    <source>
        <dbReference type="EMBL" id="AKS40572.1"/>
    </source>
</evidence>
<evidence type="ECO:0000256" key="3">
    <source>
        <dbReference type="ARBA" id="ARBA00022692"/>
    </source>
</evidence>
<organism evidence="7 8">
    <name type="scientific">Wenzhouxiangella marina</name>
    <dbReference type="NCBI Taxonomy" id="1579979"/>
    <lineage>
        <taxon>Bacteria</taxon>
        <taxon>Pseudomonadati</taxon>
        <taxon>Pseudomonadota</taxon>
        <taxon>Gammaproteobacteria</taxon>
        <taxon>Chromatiales</taxon>
        <taxon>Wenzhouxiangellaceae</taxon>
        <taxon>Wenzhouxiangella</taxon>
    </lineage>
</organism>
<proteinExistence type="predicted"/>
<dbReference type="EMBL" id="CP012154">
    <property type="protein sequence ID" value="AKS40572.1"/>
    <property type="molecule type" value="Genomic_DNA"/>
</dbReference>
<reference evidence="7 8" key="1">
    <citation type="submission" date="2015-07" db="EMBL/GenBank/DDBJ databases">
        <authorList>
            <person name="Noorani M."/>
        </authorList>
    </citation>
    <scope>NUCLEOTIDE SEQUENCE [LARGE SCALE GENOMIC DNA]</scope>
    <source>
        <strain evidence="7 8">KCTC 42284</strain>
    </source>
</reference>